<dbReference type="RefSeq" id="WP_046376153.1">
    <property type="nucleotide sequence ID" value="NZ_CP010429.1"/>
</dbReference>
<feature type="transmembrane region" description="Helical" evidence="5">
    <location>
        <begin position="205"/>
        <end position="224"/>
    </location>
</feature>
<feature type="transmembrane region" description="Helical" evidence="5">
    <location>
        <begin position="275"/>
        <end position="293"/>
    </location>
</feature>
<dbReference type="GO" id="GO:0005886">
    <property type="term" value="C:plasma membrane"/>
    <property type="evidence" value="ECO:0007669"/>
    <property type="project" value="TreeGrafter"/>
</dbReference>
<feature type="transmembrane region" description="Helical" evidence="5">
    <location>
        <begin position="494"/>
        <end position="512"/>
    </location>
</feature>
<evidence type="ECO:0008006" key="8">
    <source>
        <dbReference type="Google" id="ProtNLM"/>
    </source>
</evidence>
<keyword evidence="4 5" id="KW-0472">Membrane</keyword>
<dbReference type="Pfam" id="PF07690">
    <property type="entry name" value="MFS_1"/>
    <property type="match status" value="1"/>
</dbReference>
<feature type="transmembrane region" description="Helical" evidence="5">
    <location>
        <begin position="82"/>
        <end position="102"/>
    </location>
</feature>
<name>A0A0E3ZST5_9BACT</name>
<dbReference type="PATRIC" id="fig|1379870.5.peg.1333"/>
<accession>A0A0E3ZST5</accession>
<dbReference type="SUPFAM" id="SSF103473">
    <property type="entry name" value="MFS general substrate transporter"/>
    <property type="match status" value="1"/>
</dbReference>
<dbReference type="EMBL" id="CP010429">
    <property type="protein sequence ID" value="AKD54555.1"/>
    <property type="molecule type" value="Genomic_DNA"/>
</dbReference>
<evidence type="ECO:0000313" key="7">
    <source>
        <dbReference type="Proteomes" id="UP000033054"/>
    </source>
</evidence>
<dbReference type="AlphaFoldDB" id="A0A0E3ZST5"/>
<feature type="transmembrane region" description="Helical" evidence="5">
    <location>
        <begin position="51"/>
        <end position="70"/>
    </location>
</feature>
<protein>
    <recommendedName>
        <fullName evidence="8">MFS transporter</fullName>
    </recommendedName>
</protein>
<feature type="transmembrane region" description="Helical" evidence="5">
    <location>
        <begin position="171"/>
        <end position="193"/>
    </location>
</feature>
<reference evidence="6 7" key="1">
    <citation type="journal article" date="2014" name="Curr. Microbiol.">
        <title>Spirosoma radiotolerans sp. nov., a gamma-radiation-resistant bacterium isolated from gamma ray-irradiated soil.</title>
        <authorList>
            <person name="Lee J.J."/>
            <person name="Srinivasan S."/>
            <person name="Lim S."/>
            <person name="Joe M."/>
            <person name="Im S."/>
            <person name="Bae S.I."/>
            <person name="Park K.R."/>
            <person name="Han J.H."/>
            <person name="Park S.H."/>
            <person name="Joo B.M."/>
            <person name="Park S.J."/>
            <person name="Kim M.K."/>
        </authorList>
    </citation>
    <scope>NUCLEOTIDE SEQUENCE [LARGE SCALE GENOMIC DNA]</scope>
    <source>
        <strain evidence="6 7">DG5A</strain>
    </source>
</reference>
<dbReference type="OrthoDB" id="1404010at2"/>
<feature type="transmembrane region" description="Helical" evidence="5">
    <location>
        <begin position="313"/>
        <end position="333"/>
    </location>
</feature>
<dbReference type="PANTHER" id="PTHR23501">
    <property type="entry name" value="MAJOR FACILITATOR SUPERFAMILY"/>
    <property type="match status" value="1"/>
</dbReference>
<proteinExistence type="predicted"/>
<evidence type="ECO:0000256" key="2">
    <source>
        <dbReference type="ARBA" id="ARBA00022692"/>
    </source>
</evidence>
<dbReference type="STRING" id="1379870.SD10_06155"/>
<feature type="transmembrane region" description="Helical" evidence="5">
    <location>
        <begin position="404"/>
        <end position="423"/>
    </location>
</feature>
<feature type="transmembrane region" description="Helical" evidence="5">
    <location>
        <begin position="108"/>
        <end position="130"/>
    </location>
</feature>
<feature type="transmembrane region" description="Helical" evidence="5">
    <location>
        <begin position="142"/>
        <end position="165"/>
    </location>
</feature>
<dbReference type="HOGENOM" id="CLU_037929_1_0_10"/>
<dbReference type="Gene3D" id="1.20.1250.20">
    <property type="entry name" value="MFS general substrate transporter like domains"/>
    <property type="match status" value="1"/>
</dbReference>
<organism evidence="6 7">
    <name type="scientific">Spirosoma radiotolerans</name>
    <dbReference type="NCBI Taxonomy" id="1379870"/>
    <lineage>
        <taxon>Bacteria</taxon>
        <taxon>Pseudomonadati</taxon>
        <taxon>Bacteroidota</taxon>
        <taxon>Cytophagia</taxon>
        <taxon>Cytophagales</taxon>
        <taxon>Cytophagaceae</taxon>
        <taxon>Spirosoma</taxon>
    </lineage>
</organism>
<dbReference type="KEGG" id="srd:SD10_06155"/>
<comment type="subcellular location">
    <subcellularLocation>
        <location evidence="1">Membrane</location>
        <topology evidence="1">Multi-pass membrane protein</topology>
    </subcellularLocation>
</comment>
<evidence type="ECO:0000256" key="3">
    <source>
        <dbReference type="ARBA" id="ARBA00022989"/>
    </source>
</evidence>
<sequence length="529" mass="59235">MPSQLPFYGWVPSWLRDASVIGLLILQNFVFGLNTDMLPELTGELGTLAETIKFIIQANAIGFLCSLPLYYRFRSFFKKKDLLLGAFLLQLVLALLAGRIASVPGLCLLNFGIGITKCLITLDMIGLLMARFNPANDRAVFYGLYYSIAKPVALLADLSLAWLIYQYNWHYAAWLSIPAIGVSIGVTMLLFHGERLLPKVPLSQIDWLGALLLTLSCILLAFVADFGKYYDWFSSPVIGWAMAGLVLASGLFVYRELHQEQPYWNLRIVRDYRQIRLGLILMLVLCLFFYSSSLARQYALSLVRGEAWFLGRLTMVTLVAYLVSFPLCSWLLARQVSYRLLLMAGFSCYSLSYAYISITISPAIALGHLYLFYFLQGVAYGLILTTLSTFASTNIVAADNPHRAFASVAARSVIGLVTVGSLWDNALYRRSAISRSSLTNALTDENSTFRQQVQVLTRRFMQSGLDDQQAQAAADQIISQKVQAQAMLLADKDLFVSMLLLSVLVVLCLPFLRSLEMHNRHQANEYPLV</sequence>
<dbReference type="GO" id="GO:0022857">
    <property type="term" value="F:transmembrane transporter activity"/>
    <property type="evidence" value="ECO:0007669"/>
    <property type="project" value="InterPro"/>
</dbReference>
<evidence type="ECO:0000313" key="6">
    <source>
        <dbReference type="EMBL" id="AKD54555.1"/>
    </source>
</evidence>
<dbReference type="InterPro" id="IPR036259">
    <property type="entry name" value="MFS_trans_sf"/>
</dbReference>
<evidence type="ECO:0000256" key="5">
    <source>
        <dbReference type="SAM" id="Phobius"/>
    </source>
</evidence>
<keyword evidence="3 5" id="KW-1133">Transmembrane helix</keyword>
<keyword evidence="7" id="KW-1185">Reference proteome</keyword>
<dbReference type="InterPro" id="IPR011701">
    <property type="entry name" value="MFS"/>
</dbReference>
<dbReference type="Proteomes" id="UP000033054">
    <property type="component" value="Chromosome"/>
</dbReference>
<feature type="transmembrane region" description="Helical" evidence="5">
    <location>
        <begin position="236"/>
        <end position="254"/>
    </location>
</feature>
<evidence type="ECO:0000256" key="4">
    <source>
        <dbReference type="ARBA" id="ARBA00023136"/>
    </source>
</evidence>
<gene>
    <name evidence="6" type="ORF">SD10_06155</name>
</gene>
<dbReference type="PANTHER" id="PTHR23501:SF5">
    <property type="entry name" value="TRANSPORT PROTEIN"/>
    <property type="match status" value="1"/>
</dbReference>
<feature type="transmembrane region" description="Helical" evidence="5">
    <location>
        <begin position="340"/>
        <end position="364"/>
    </location>
</feature>
<evidence type="ECO:0000256" key="1">
    <source>
        <dbReference type="ARBA" id="ARBA00004141"/>
    </source>
</evidence>
<feature type="transmembrane region" description="Helical" evidence="5">
    <location>
        <begin position="370"/>
        <end position="392"/>
    </location>
</feature>
<keyword evidence="2 5" id="KW-0812">Transmembrane</keyword>